<dbReference type="AlphaFoldDB" id="A0A553Q276"/>
<dbReference type="Proteomes" id="UP000316079">
    <property type="component" value="Unassembled WGS sequence"/>
</dbReference>
<dbReference type="EMBL" id="SRMA01026438">
    <property type="protein sequence ID" value="TRY84042.1"/>
    <property type="molecule type" value="Genomic_DNA"/>
</dbReference>
<proteinExistence type="predicted"/>
<feature type="region of interest" description="Disordered" evidence="1">
    <location>
        <begin position="375"/>
        <end position="398"/>
    </location>
</feature>
<feature type="compositionally biased region" description="Basic residues" evidence="1">
    <location>
        <begin position="521"/>
        <end position="531"/>
    </location>
</feature>
<accession>A0A553Q276</accession>
<protein>
    <submittedName>
        <fullName evidence="2">Uncharacterized protein</fullName>
    </submittedName>
</protein>
<feature type="compositionally biased region" description="Basic and acidic residues" evidence="1">
    <location>
        <begin position="384"/>
        <end position="398"/>
    </location>
</feature>
<keyword evidence="3" id="KW-1185">Reference proteome</keyword>
<sequence length="531" mass="59588">MIRKLFSRLVDLFGLKECSTAKTNNFQVQHKLMGSIVWQRAEQASITCPKDHINLLRDSDKHINRVAWHFGIQQLRDVSMRGASLQAHISYGSCSNAVAYTLLTSLMSPAPCQLLQPPCSYSSDTYTLKVIKKIDELLAVALAEPLAKELLRSVYVVLSGICVCMADAESTVLWLFLSDTACPPFVKLEANDDSEFFYEGPMAALGCFSRNENEERLRSGTKRVSSINSIVGKGEQTDRTIDTALWHPLFLCGYQGFIEAKSEVPAVNCVNAFITFVDSTALKVQCVGPAVAEEEWTEEHTEAANQPERDRCLNTDTLSNQGKEINTALGMIFKAVLKTESPLIYFGCSADYTELKLCTELKALQRFTDTSLIDTTERKRKRASQRERERERERAHARKLERVKENEAERECALSSERAFFRSYLDSGSPRYTIRGTLSATFYRKTGGLFKSINEGLCGVCCLRARVHGDGKRELLNERNALMTAVSVFSAGQGADKSNEENVQRRKMDTIKGEPTPFANYHHHPTPPRRC</sequence>
<evidence type="ECO:0000256" key="1">
    <source>
        <dbReference type="SAM" id="MobiDB-lite"/>
    </source>
</evidence>
<organism evidence="2 3">
    <name type="scientific">Danionella cerebrum</name>
    <dbReference type="NCBI Taxonomy" id="2873325"/>
    <lineage>
        <taxon>Eukaryota</taxon>
        <taxon>Metazoa</taxon>
        <taxon>Chordata</taxon>
        <taxon>Craniata</taxon>
        <taxon>Vertebrata</taxon>
        <taxon>Euteleostomi</taxon>
        <taxon>Actinopterygii</taxon>
        <taxon>Neopterygii</taxon>
        <taxon>Teleostei</taxon>
        <taxon>Ostariophysi</taxon>
        <taxon>Cypriniformes</taxon>
        <taxon>Danionidae</taxon>
        <taxon>Danioninae</taxon>
        <taxon>Danionella</taxon>
    </lineage>
</organism>
<feature type="region of interest" description="Disordered" evidence="1">
    <location>
        <begin position="512"/>
        <end position="531"/>
    </location>
</feature>
<evidence type="ECO:0000313" key="3">
    <source>
        <dbReference type="Proteomes" id="UP000316079"/>
    </source>
</evidence>
<gene>
    <name evidence="2" type="ORF">DNTS_021073</name>
</gene>
<evidence type="ECO:0000313" key="2">
    <source>
        <dbReference type="EMBL" id="TRY84042.1"/>
    </source>
</evidence>
<comment type="caution">
    <text evidence="2">The sequence shown here is derived from an EMBL/GenBank/DDBJ whole genome shotgun (WGS) entry which is preliminary data.</text>
</comment>
<name>A0A553Q276_9TELE</name>
<reference evidence="2 3" key="1">
    <citation type="journal article" date="2019" name="Sci. Data">
        <title>Hybrid genome assembly and annotation of Danionella translucida.</title>
        <authorList>
            <person name="Kadobianskyi M."/>
            <person name="Schulze L."/>
            <person name="Schuelke M."/>
            <person name="Judkewitz B."/>
        </authorList>
    </citation>
    <scope>NUCLEOTIDE SEQUENCE [LARGE SCALE GENOMIC DNA]</scope>
    <source>
        <strain evidence="2 3">Bolton</strain>
    </source>
</reference>